<comment type="caution">
    <text evidence="10">The sequence shown here is derived from an EMBL/GenBank/DDBJ whole genome shotgun (WGS) entry which is preliminary data.</text>
</comment>
<dbReference type="Proteomes" id="UP000051276">
    <property type="component" value="Unassembled WGS sequence"/>
</dbReference>
<accession>A0A0T5Z9W9</accession>
<dbReference type="EMBL" id="LDXT01000090">
    <property type="protein sequence ID" value="KRT54533.1"/>
    <property type="molecule type" value="Genomic_DNA"/>
</dbReference>
<evidence type="ECO:0000256" key="8">
    <source>
        <dbReference type="SAM" id="Phobius"/>
    </source>
</evidence>
<dbReference type="AlphaFoldDB" id="A0A0T5Z9W9"/>
<dbReference type="OrthoDB" id="9150865at2"/>
<dbReference type="Proteomes" id="UP000051634">
    <property type="component" value="Unassembled WGS sequence"/>
</dbReference>
<proteinExistence type="inferred from homology"/>
<dbReference type="InterPro" id="IPR003400">
    <property type="entry name" value="ExbD"/>
</dbReference>
<feature type="transmembrane region" description="Helical" evidence="8">
    <location>
        <begin position="12"/>
        <end position="32"/>
    </location>
</feature>
<evidence type="ECO:0000256" key="1">
    <source>
        <dbReference type="ARBA" id="ARBA00004162"/>
    </source>
</evidence>
<reference evidence="11 12" key="1">
    <citation type="submission" date="2015-11" db="EMBL/GenBank/DDBJ databases">
        <title>The genome of Candidatus Endoriftia persephone in Ridgeia piscesae and population structure of the North Eastern Pacific vestimentiferan symbionts.</title>
        <authorList>
            <person name="Perez M."/>
            <person name="Juniper K.S."/>
        </authorList>
    </citation>
    <scope>NUCLEOTIDE SEQUENCE [LARGE SCALE GENOMIC DNA]</scope>
    <source>
        <strain evidence="10">Ind10</strain>
        <strain evidence="9">Ind11</strain>
    </source>
</reference>
<comment type="similarity">
    <text evidence="2 7">Belongs to the ExbD/TolR family.</text>
</comment>
<evidence type="ECO:0000313" key="11">
    <source>
        <dbReference type="Proteomes" id="UP000051276"/>
    </source>
</evidence>
<evidence type="ECO:0000313" key="9">
    <source>
        <dbReference type="EMBL" id="KRT54533.1"/>
    </source>
</evidence>
<dbReference type="GO" id="GO:0015031">
    <property type="term" value="P:protein transport"/>
    <property type="evidence" value="ECO:0007669"/>
    <property type="project" value="UniProtKB-KW"/>
</dbReference>
<keyword evidence="5 8" id="KW-1133">Transmembrane helix</keyword>
<dbReference type="GO" id="GO:0022857">
    <property type="term" value="F:transmembrane transporter activity"/>
    <property type="evidence" value="ECO:0007669"/>
    <property type="project" value="InterPro"/>
</dbReference>
<dbReference type="RefSeq" id="WP_057954972.1">
    <property type="nucleotide sequence ID" value="NZ_KQ556866.1"/>
</dbReference>
<keyword evidence="6 8" id="KW-0472">Membrane</keyword>
<evidence type="ECO:0000313" key="12">
    <source>
        <dbReference type="Proteomes" id="UP000051634"/>
    </source>
</evidence>
<dbReference type="STRING" id="54398.Ga0074115_10762"/>
<gene>
    <name evidence="9" type="ORF">Ga0074115_10762</name>
    <name evidence="10" type="ORF">Ga0076813_154914</name>
</gene>
<keyword evidence="12" id="KW-1185">Reference proteome</keyword>
<evidence type="ECO:0000313" key="10">
    <source>
        <dbReference type="EMBL" id="KRT59473.1"/>
    </source>
</evidence>
<keyword evidence="7" id="KW-0813">Transport</keyword>
<dbReference type="Pfam" id="PF02472">
    <property type="entry name" value="ExbD"/>
    <property type="match status" value="1"/>
</dbReference>
<keyword evidence="7" id="KW-0653">Protein transport</keyword>
<dbReference type="EMBL" id="LMXI01000145">
    <property type="protein sequence ID" value="KRT59473.1"/>
    <property type="molecule type" value="Genomic_DNA"/>
</dbReference>
<evidence type="ECO:0000256" key="6">
    <source>
        <dbReference type="ARBA" id="ARBA00023136"/>
    </source>
</evidence>
<name>A0A0T5Z9W9_9GAMM</name>
<sequence>MRRRSRRLHEEAELNITAFMNLMVILVPFLLITASFSRMAVLDLYLPPAAAGGEAAKGELQRLSQLLQALKARYPDKRTAYLLAEPQVAYDTLVQVMDRVRVAELVQAGSLVQAELFPDISLGDAPPLPEPAGQGERS</sequence>
<organism evidence="10 11">
    <name type="scientific">endosymbiont of Ridgeia piscesae</name>
    <dbReference type="NCBI Taxonomy" id="54398"/>
    <lineage>
        <taxon>Bacteria</taxon>
        <taxon>Pseudomonadati</taxon>
        <taxon>Pseudomonadota</taxon>
        <taxon>Gammaproteobacteria</taxon>
        <taxon>sulfur-oxidizing symbionts</taxon>
    </lineage>
</organism>
<keyword evidence="3" id="KW-1003">Cell membrane</keyword>
<evidence type="ECO:0000256" key="2">
    <source>
        <dbReference type="ARBA" id="ARBA00005811"/>
    </source>
</evidence>
<dbReference type="PATRIC" id="fig|54398.3.peg.1165"/>
<evidence type="ECO:0000256" key="3">
    <source>
        <dbReference type="ARBA" id="ARBA00022475"/>
    </source>
</evidence>
<evidence type="ECO:0000256" key="5">
    <source>
        <dbReference type="ARBA" id="ARBA00022989"/>
    </source>
</evidence>
<comment type="subcellular location">
    <subcellularLocation>
        <location evidence="1">Cell membrane</location>
        <topology evidence="1">Single-pass membrane protein</topology>
    </subcellularLocation>
    <subcellularLocation>
        <location evidence="7">Cell membrane</location>
        <topology evidence="7">Single-pass type II membrane protein</topology>
    </subcellularLocation>
</comment>
<evidence type="ECO:0000256" key="4">
    <source>
        <dbReference type="ARBA" id="ARBA00022692"/>
    </source>
</evidence>
<dbReference type="GO" id="GO:0005886">
    <property type="term" value="C:plasma membrane"/>
    <property type="evidence" value="ECO:0007669"/>
    <property type="project" value="UniProtKB-SubCell"/>
</dbReference>
<protein>
    <submittedName>
        <fullName evidence="10">Biopolymer transport protein ExbD</fullName>
    </submittedName>
</protein>
<evidence type="ECO:0000256" key="7">
    <source>
        <dbReference type="RuleBase" id="RU003879"/>
    </source>
</evidence>
<keyword evidence="4 7" id="KW-0812">Transmembrane</keyword>